<evidence type="ECO:0000256" key="4">
    <source>
        <dbReference type="ARBA" id="ARBA00023136"/>
    </source>
</evidence>
<dbReference type="OrthoDB" id="309023at2"/>
<dbReference type="Proteomes" id="UP000298615">
    <property type="component" value="Chromosome"/>
</dbReference>
<gene>
    <name evidence="5" type="ORF">FA707_02030</name>
</gene>
<dbReference type="PANTHER" id="PTHR37955:SF1">
    <property type="entry name" value="DEP DOMAIN-CONTAINING PROTEIN"/>
    <property type="match status" value="1"/>
</dbReference>
<dbReference type="InterPro" id="IPR038665">
    <property type="entry name" value="Voltage-dep_anion_channel_sf"/>
</dbReference>
<keyword evidence="4" id="KW-0472">Membrane</keyword>
<keyword evidence="2" id="KW-0812">Transmembrane</keyword>
<proteinExistence type="predicted"/>
<dbReference type="InterPro" id="IPR052951">
    <property type="entry name" value="Tellurite_res_ion_channel"/>
</dbReference>
<organism evidence="5 6">
    <name type="scientific">Vagococcus zengguangii</name>
    <dbReference type="NCBI Taxonomy" id="2571750"/>
    <lineage>
        <taxon>Bacteria</taxon>
        <taxon>Bacillati</taxon>
        <taxon>Bacillota</taxon>
        <taxon>Bacilli</taxon>
        <taxon>Lactobacillales</taxon>
        <taxon>Enterococcaceae</taxon>
        <taxon>Vagococcus</taxon>
    </lineage>
</organism>
<evidence type="ECO:0000313" key="6">
    <source>
        <dbReference type="Proteomes" id="UP000298615"/>
    </source>
</evidence>
<protein>
    <submittedName>
        <fullName evidence="5">TDT family transporter</fullName>
    </submittedName>
</protein>
<keyword evidence="3" id="KW-1133">Transmembrane helix</keyword>
<dbReference type="InterPro" id="IPR004695">
    <property type="entry name" value="SLAC1/Mae1/Ssu1/TehA"/>
</dbReference>
<accession>A0A4D7CP06</accession>
<evidence type="ECO:0000256" key="2">
    <source>
        <dbReference type="ARBA" id="ARBA00022692"/>
    </source>
</evidence>
<dbReference type="CDD" id="cd09325">
    <property type="entry name" value="TDT_C4-dicarb_trans"/>
    <property type="match status" value="1"/>
</dbReference>
<dbReference type="KEGG" id="vao:FA707_02030"/>
<dbReference type="Pfam" id="PF03595">
    <property type="entry name" value="SLAC1"/>
    <property type="match status" value="1"/>
</dbReference>
<dbReference type="Gene3D" id="1.50.10.150">
    <property type="entry name" value="Voltage-dependent anion channel"/>
    <property type="match status" value="1"/>
</dbReference>
<name>A0A4D7CP06_9ENTE</name>
<dbReference type="PANTHER" id="PTHR37955">
    <property type="entry name" value="TELLURITE RESISTANCE PROTEIN TEHA"/>
    <property type="match status" value="1"/>
</dbReference>
<evidence type="ECO:0000256" key="1">
    <source>
        <dbReference type="ARBA" id="ARBA00004141"/>
    </source>
</evidence>
<reference evidence="5 6" key="1">
    <citation type="submission" date="2019-04" db="EMBL/GenBank/DDBJ databases">
        <title>Vagococcus sp. nov., isolated from faeces of yaks (Bos grunniens).</title>
        <authorList>
            <person name="Ge Y."/>
        </authorList>
    </citation>
    <scope>NUCLEOTIDE SEQUENCE [LARGE SCALE GENOMIC DNA]</scope>
    <source>
        <strain evidence="5 6">MN-17</strain>
    </source>
</reference>
<dbReference type="RefSeq" id="WP_136952658.1">
    <property type="nucleotide sequence ID" value="NZ_CP039712.1"/>
</dbReference>
<dbReference type="GO" id="GO:0046583">
    <property type="term" value="F:monoatomic cation efflux transmembrane transporter activity"/>
    <property type="evidence" value="ECO:0007669"/>
    <property type="project" value="TreeGrafter"/>
</dbReference>
<dbReference type="EMBL" id="CP039712">
    <property type="protein sequence ID" value="QCI85815.1"/>
    <property type="molecule type" value="Genomic_DNA"/>
</dbReference>
<evidence type="ECO:0000256" key="3">
    <source>
        <dbReference type="ARBA" id="ARBA00022989"/>
    </source>
</evidence>
<dbReference type="GO" id="GO:0005886">
    <property type="term" value="C:plasma membrane"/>
    <property type="evidence" value="ECO:0007669"/>
    <property type="project" value="TreeGrafter"/>
</dbReference>
<evidence type="ECO:0000313" key="5">
    <source>
        <dbReference type="EMBL" id="QCI85815.1"/>
    </source>
</evidence>
<keyword evidence="6" id="KW-1185">Reference proteome</keyword>
<sequence>MKELLKIIPIPMGGLMLGMASLSSLLMSGPLKILAELLLVFATLGCALLWLKIFWLLPDVRASLKNPVIASVFPTIIMASMILVSLWGKVLLVTTQPLMKNLWLILIVGHYVWLLAFFYQQVIKKQVKINAIMPSWFIVFVGIGVAASTGMVFYPLVAKISLISALMGYVLLLPVMIVRIFKIKTFEPEQWPLVTILAAPGSLCLVGLLTVYGAQYTKLALALLVISQGLYVVALCLLRLKFQPTFYPSYAAYTFPLVISAIALTKYTDCFLQGSRYYSLMRVCSLLEQSLAIVAVIFVAACYVNYLKKQLRINKKTKVSYH</sequence>
<dbReference type="AlphaFoldDB" id="A0A4D7CP06"/>
<comment type="subcellular location">
    <subcellularLocation>
        <location evidence="1">Membrane</location>
        <topology evidence="1">Multi-pass membrane protein</topology>
    </subcellularLocation>
</comment>